<accession>A0A388TGX5</accession>
<dbReference type="PANTHER" id="PTHR34858">
    <property type="entry name" value="CYSO-CYSTEINE PEPTIDASE"/>
    <property type="match status" value="1"/>
</dbReference>
<sequence length="196" mass="22231">MFIITQHQYDLIMRQAQENYPYETGGILCGSSDGVIKGVMPLYNQAGGDQRREFGMSAEDMLRGHEFAKKHGLIFFGVYHTHPNGIAYPSDKDISNNQRFLFVISLRDRYNPEFAAYSVLPGRSVIREDIQVINDNGITVLDINTGKSKFSENVSTSEMKKLHSLIDAIIEERAKYPKLSPKNKFEAKRSSFNTEA</sequence>
<evidence type="ECO:0000256" key="2">
    <source>
        <dbReference type="ARBA" id="ARBA00022723"/>
    </source>
</evidence>
<comment type="caution">
    <text evidence="7">The sequence shown here is derived from an EMBL/GenBank/DDBJ whole genome shotgun (WGS) entry which is preliminary data.</text>
</comment>
<protein>
    <submittedName>
        <fullName evidence="7">Mov34/MPN/PAD-1 family protein</fullName>
    </submittedName>
</protein>
<dbReference type="GO" id="GO:0008270">
    <property type="term" value="F:zinc ion binding"/>
    <property type="evidence" value="ECO:0007669"/>
    <property type="project" value="TreeGrafter"/>
</dbReference>
<reference evidence="7 8" key="1">
    <citation type="journal article" date="2019" name="ISME J.">
        <title>Genome analyses of uncultured TG2/ZB3 bacteria in 'Margulisbacteria' specifically attached to ectosymbiotic spirochetes of protists in the termite gut.</title>
        <authorList>
            <person name="Utami Y.D."/>
            <person name="Kuwahara H."/>
            <person name="Igai K."/>
            <person name="Murakami T."/>
            <person name="Sugaya K."/>
            <person name="Morikawa T."/>
            <person name="Nagura Y."/>
            <person name="Yuki M."/>
            <person name="Deevong P."/>
            <person name="Inoue T."/>
            <person name="Kihara K."/>
            <person name="Lo N."/>
            <person name="Yamada A."/>
            <person name="Ohkuma M."/>
            <person name="Hongoh Y."/>
        </authorList>
    </citation>
    <scope>NUCLEOTIDE SEQUENCE [LARGE SCALE GENOMIC DNA]</scope>
    <source>
        <strain evidence="7">NkOx7-02</strain>
    </source>
</reference>
<dbReference type="EMBL" id="BGZO01000026">
    <property type="protein sequence ID" value="GBR76381.1"/>
    <property type="molecule type" value="Genomic_DNA"/>
</dbReference>
<evidence type="ECO:0000256" key="1">
    <source>
        <dbReference type="ARBA" id="ARBA00022670"/>
    </source>
</evidence>
<feature type="domain" description="JAB" evidence="6">
    <location>
        <begin position="7"/>
        <end position="105"/>
    </location>
</feature>
<evidence type="ECO:0000313" key="8">
    <source>
        <dbReference type="Proteomes" id="UP000275925"/>
    </source>
</evidence>
<dbReference type="GO" id="GO:0008235">
    <property type="term" value="F:metalloexopeptidase activity"/>
    <property type="evidence" value="ECO:0007669"/>
    <property type="project" value="TreeGrafter"/>
</dbReference>
<dbReference type="InterPro" id="IPR051929">
    <property type="entry name" value="VirAsm_ModProt"/>
</dbReference>
<dbReference type="InterPro" id="IPR028090">
    <property type="entry name" value="JAB_dom_prok"/>
</dbReference>
<dbReference type="AlphaFoldDB" id="A0A388TGX5"/>
<keyword evidence="2" id="KW-0479">Metal-binding</keyword>
<name>A0A388TGX5_9BACT</name>
<dbReference type="CDD" id="cd08070">
    <property type="entry name" value="MPN_like"/>
    <property type="match status" value="1"/>
</dbReference>
<dbReference type="Pfam" id="PF14464">
    <property type="entry name" value="Prok-JAB"/>
    <property type="match status" value="1"/>
</dbReference>
<keyword evidence="4" id="KW-0862">Zinc</keyword>
<keyword evidence="5" id="KW-0482">Metalloprotease</keyword>
<evidence type="ECO:0000256" key="5">
    <source>
        <dbReference type="ARBA" id="ARBA00023049"/>
    </source>
</evidence>
<evidence type="ECO:0000313" key="7">
    <source>
        <dbReference type="EMBL" id="GBR76381.1"/>
    </source>
</evidence>
<dbReference type="GO" id="GO:0006508">
    <property type="term" value="P:proteolysis"/>
    <property type="evidence" value="ECO:0007669"/>
    <property type="project" value="UniProtKB-KW"/>
</dbReference>
<evidence type="ECO:0000256" key="4">
    <source>
        <dbReference type="ARBA" id="ARBA00022833"/>
    </source>
</evidence>
<keyword evidence="8" id="KW-1185">Reference proteome</keyword>
<gene>
    <name evidence="7" type="ORF">NO2_0940</name>
</gene>
<evidence type="ECO:0000259" key="6">
    <source>
        <dbReference type="Pfam" id="PF14464"/>
    </source>
</evidence>
<dbReference type="PANTHER" id="PTHR34858:SF1">
    <property type="entry name" value="CYSO-CYSTEINE PEPTIDASE"/>
    <property type="match status" value="1"/>
</dbReference>
<evidence type="ECO:0000256" key="3">
    <source>
        <dbReference type="ARBA" id="ARBA00022801"/>
    </source>
</evidence>
<dbReference type="SUPFAM" id="SSF102712">
    <property type="entry name" value="JAB1/MPN domain"/>
    <property type="match status" value="1"/>
</dbReference>
<dbReference type="Gene3D" id="3.40.140.10">
    <property type="entry name" value="Cytidine Deaminase, domain 2"/>
    <property type="match status" value="1"/>
</dbReference>
<dbReference type="Proteomes" id="UP000275925">
    <property type="component" value="Unassembled WGS sequence"/>
</dbReference>
<keyword evidence="1" id="KW-0645">Protease</keyword>
<proteinExistence type="predicted"/>
<organism evidence="7 8">
    <name type="scientific">Candidatus Termititenax persephonae</name>
    <dbReference type="NCBI Taxonomy" id="2218525"/>
    <lineage>
        <taxon>Bacteria</taxon>
        <taxon>Bacillati</taxon>
        <taxon>Candidatus Margulisiibacteriota</taxon>
        <taxon>Candidatus Termititenacia</taxon>
        <taxon>Candidatus Termititenacales</taxon>
        <taxon>Candidatus Termititenacaceae</taxon>
        <taxon>Candidatus Termititenax</taxon>
    </lineage>
</organism>
<keyword evidence="3" id="KW-0378">Hydrolase</keyword>